<evidence type="ECO:0000313" key="2">
    <source>
        <dbReference type="Proteomes" id="UP000010422"/>
    </source>
</evidence>
<organism evidence="2">
    <name type="scientific">Pneumocystis jirovecii</name>
    <name type="common">Human pneumocystis pneumonia agent</name>
    <dbReference type="NCBI Taxonomy" id="42068"/>
    <lineage>
        <taxon>Eukaryota</taxon>
        <taxon>Fungi</taxon>
        <taxon>Dikarya</taxon>
        <taxon>Ascomycota</taxon>
        <taxon>Taphrinomycotina</taxon>
        <taxon>Pneumocystomycetes</taxon>
        <taxon>Pneumocystaceae</taxon>
        <taxon>Pneumocystis</taxon>
    </lineage>
</organism>
<protein>
    <submittedName>
        <fullName evidence="1">Uncharacterized protein</fullName>
    </submittedName>
</protein>
<accession>L0PIU4</accession>
<name>L0PIU4_PNEJI</name>
<comment type="caution">
    <text evidence="1">The sequence shown here is derived from an EMBL/GenBank/DDBJ whole genome shotgun (WGS) entry which is preliminary data.</text>
</comment>
<dbReference type="EMBL" id="CAKM01000346">
    <property type="protein sequence ID" value="CCJ31560.1"/>
    <property type="molecule type" value="Genomic_DNA"/>
</dbReference>
<dbReference type="CDD" id="cd22903">
    <property type="entry name" value="NI9M"/>
    <property type="match status" value="1"/>
</dbReference>
<dbReference type="STRING" id="1209962.L0PIU4"/>
<dbReference type="AlphaFoldDB" id="L0PIU4"/>
<dbReference type="PANTHER" id="PTHR38488">
    <property type="entry name" value="OXIDOREDUCTASE 9.5 KDA SUBUNIT, PUTATIVE (AFU_ORTHOLOGUE AFUA_5G08980)-RELATED"/>
    <property type="match status" value="1"/>
</dbReference>
<dbReference type="PANTHER" id="PTHR38488:SF1">
    <property type="entry name" value="OXIDOREDUCTASE 9.5 KDA SUBUNIT, PUTATIVE (AFU_ORTHOLOGUE AFUA_5G08980)-RELATED"/>
    <property type="match status" value="1"/>
</dbReference>
<sequence>MIFIQSISLEDKILGKDLNSYAQVIHHMLGSTTNQTINEPDFFTSFPSDTQKFITIPENSEFTPKDASDQLQKPLYSDVKKKLIQSQLNDYKYNDSNFSLNKKIEVENKQVIESVAKKSRFDLKIIDSYTGDIWIRSKEGVLSKIKPNDSQITHNYYLKQIVKWAAEERPHLFYSFCLGSLGPIIFLIVPPIRKSLGYVPPEPIPKTYPLPKRKRETLKGYDD</sequence>
<dbReference type="InParanoid" id="L0PIU4"/>
<reference evidence="1 2" key="1">
    <citation type="journal article" date="2012" name="MBio">
        <title>De novo assembly of the Pneumocystis jirovecii genome from a single bronchoalveolar lavage fluid specimen from a patient.</title>
        <authorList>
            <person name="Cisse O.H."/>
            <person name="Pagni M."/>
            <person name="Hauser P.M."/>
        </authorList>
    </citation>
    <scope>NUCLEOTIDE SEQUENCE [LARGE SCALE GENOMIC DNA]</scope>
    <source>
        <strain evidence="1 2">SE8</strain>
    </source>
</reference>
<evidence type="ECO:0000313" key="1">
    <source>
        <dbReference type="EMBL" id="CCJ31560.1"/>
    </source>
</evidence>
<dbReference type="VEuPathDB" id="FungiDB:PNEJI1_002870"/>
<dbReference type="InterPro" id="IPR039961">
    <property type="entry name" value="Nuo9.5"/>
</dbReference>
<dbReference type="Pfam" id="PF12298">
    <property type="entry name" value="Bot1p"/>
    <property type="match status" value="1"/>
</dbReference>
<proteinExistence type="predicted"/>
<gene>
    <name evidence="1" type="ORF">PNEJI1_002870</name>
</gene>
<dbReference type="Proteomes" id="UP000010422">
    <property type="component" value="Unassembled WGS sequence"/>
</dbReference>